<evidence type="ECO:0000256" key="1">
    <source>
        <dbReference type="SAM" id="MobiDB-lite"/>
    </source>
</evidence>
<dbReference type="InterPro" id="IPR004252">
    <property type="entry name" value="Probable_transposase_24"/>
</dbReference>
<proteinExistence type="predicted"/>
<feature type="region of interest" description="Disordered" evidence="1">
    <location>
        <begin position="1"/>
        <end position="53"/>
    </location>
</feature>
<evidence type="ECO:0008006" key="4">
    <source>
        <dbReference type="Google" id="ProtNLM"/>
    </source>
</evidence>
<evidence type="ECO:0000313" key="3">
    <source>
        <dbReference type="Proteomes" id="UP000631114"/>
    </source>
</evidence>
<feature type="compositionally biased region" description="Polar residues" evidence="1">
    <location>
        <begin position="35"/>
        <end position="53"/>
    </location>
</feature>
<name>A0A835IJ75_9MAGN</name>
<protein>
    <recommendedName>
        <fullName evidence="4">Transposase</fullName>
    </recommendedName>
</protein>
<dbReference type="EMBL" id="JADFTS010000003">
    <property type="protein sequence ID" value="KAF9617387.1"/>
    <property type="molecule type" value="Genomic_DNA"/>
</dbReference>
<dbReference type="PANTHER" id="PTHR33144:SF25">
    <property type="entry name" value="DUF4216 DOMAIN-CONTAINING PROTEIN"/>
    <property type="match status" value="1"/>
</dbReference>
<sequence length="329" mass="37393">MSQSGSDHESDYEENDSQPEENESQHEESEPESTGPKTQVQFNSKGQPVGSGSTQFVSFIGRMARMHCPPTYADWPIVPETIKKHLWKTVTDKYDLSPDREAGILLKANISWKGWKYRLRKVYDKFETNAARMETLNIPKRTKKEDWEKFIEICSMDEENIKREKGKLSREHMKLPHTSGRHGCTKIEKELIKESPDGIVTRTQLFVATHTSKDGSCPFPAVKPSLDEIKRLVSLDPYLGNKDLDNDDVAKARRSPHVSPFTRCLLKNFRKRTVALGSVSSDVISTDSYSITIDDIFDCTAELYVREGTLADISIGDTITWPKTFVESI</sequence>
<keyword evidence="3" id="KW-1185">Reference proteome</keyword>
<dbReference type="PANTHER" id="PTHR33144">
    <property type="entry name" value="OS10G0409366 PROTEIN-RELATED"/>
    <property type="match status" value="1"/>
</dbReference>
<organism evidence="2 3">
    <name type="scientific">Coptis chinensis</name>
    <dbReference type="NCBI Taxonomy" id="261450"/>
    <lineage>
        <taxon>Eukaryota</taxon>
        <taxon>Viridiplantae</taxon>
        <taxon>Streptophyta</taxon>
        <taxon>Embryophyta</taxon>
        <taxon>Tracheophyta</taxon>
        <taxon>Spermatophyta</taxon>
        <taxon>Magnoliopsida</taxon>
        <taxon>Ranunculales</taxon>
        <taxon>Ranunculaceae</taxon>
        <taxon>Coptidoideae</taxon>
        <taxon>Coptis</taxon>
    </lineage>
</organism>
<reference evidence="2 3" key="1">
    <citation type="submission" date="2020-10" db="EMBL/GenBank/DDBJ databases">
        <title>The Coptis chinensis genome and diversification of protoberbering-type alkaloids.</title>
        <authorList>
            <person name="Wang B."/>
            <person name="Shu S."/>
            <person name="Song C."/>
            <person name="Liu Y."/>
        </authorList>
    </citation>
    <scope>NUCLEOTIDE SEQUENCE [LARGE SCALE GENOMIC DNA]</scope>
    <source>
        <strain evidence="2">HL-2020</strain>
        <tissue evidence="2">Leaf</tissue>
    </source>
</reference>
<dbReference type="Pfam" id="PF03004">
    <property type="entry name" value="Transposase_24"/>
    <property type="match status" value="1"/>
</dbReference>
<comment type="caution">
    <text evidence="2">The sequence shown here is derived from an EMBL/GenBank/DDBJ whole genome shotgun (WGS) entry which is preliminary data.</text>
</comment>
<dbReference type="OrthoDB" id="1293938at2759"/>
<dbReference type="Proteomes" id="UP000631114">
    <property type="component" value="Unassembled WGS sequence"/>
</dbReference>
<dbReference type="AlphaFoldDB" id="A0A835IJ75"/>
<evidence type="ECO:0000313" key="2">
    <source>
        <dbReference type="EMBL" id="KAF9617387.1"/>
    </source>
</evidence>
<feature type="compositionally biased region" description="Acidic residues" evidence="1">
    <location>
        <begin position="10"/>
        <end position="22"/>
    </location>
</feature>
<accession>A0A835IJ75</accession>
<gene>
    <name evidence="2" type="ORF">IFM89_036308</name>
</gene>